<dbReference type="AlphaFoldDB" id="A0A480AA73"/>
<feature type="signal peptide" evidence="1">
    <location>
        <begin position="1"/>
        <end position="25"/>
    </location>
</feature>
<dbReference type="EMBL" id="BJCE01000391">
    <property type="protein sequence ID" value="GCL40041.1"/>
    <property type="molecule type" value="Genomic_DNA"/>
</dbReference>
<protein>
    <submittedName>
        <fullName evidence="2">Uncharacterized protein</fullName>
    </submittedName>
</protein>
<evidence type="ECO:0000313" key="3">
    <source>
        <dbReference type="Proteomes" id="UP000300142"/>
    </source>
</evidence>
<evidence type="ECO:0000256" key="1">
    <source>
        <dbReference type="SAM" id="SignalP"/>
    </source>
</evidence>
<name>A0A480AA73_9CYAN</name>
<feature type="chain" id="PRO_5019769301" evidence="1">
    <location>
        <begin position="26"/>
        <end position="267"/>
    </location>
</feature>
<evidence type="ECO:0000313" key="2">
    <source>
        <dbReference type="EMBL" id="GCL40041.1"/>
    </source>
</evidence>
<keyword evidence="3" id="KW-1185">Reference proteome</keyword>
<dbReference type="RefSeq" id="WP_137669448.1">
    <property type="nucleotide sequence ID" value="NZ_BJCE01000391.1"/>
</dbReference>
<organism evidence="2 3">
    <name type="scientific">Sphaerospermopsis reniformis</name>
    <dbReference type="NCBI Taxonomy" id="531300"/>
    <lineage>
        <taxon>Bacteria</taxon>
        <taxon>Bacillati</taxon>
        <taxon>Cyanobacteriota</taxon>
        <taxon>Cyanophyceae</taxon>
        <taxon>Nostocales</taxon>
        <taxon>Aphanizomenonaceae</taxon>
        <taxon>Sphaerospermopsis</taxon>
    </lineage>
</organism>
<accession>A0A480AA73</accession>
<dbReference type="Proteomes" id="UP000300142">
    <property type="component" value="Unassembled WGS sequence"/>
</dbReference>
<comment type="caution">
    <text evidence="2">The sequence shown here is derived from an EMBL/GenBank/DDBJ whole genome shotgun (WGS) entry which is preliminary data.</text>
</comment>
<reference evidence="3" key="1">
    <citation type="submission" date="2019-02" db="EMBL/GenBank/DDBJ databases">
        <title>Draft genome sequence of Sphaerospermopsis reniformis NIES-1949.</title>
        <authorList>
            <person name="Yamaguchi H."/>
            <person name="Suzuki S."/>
            <person name="Kawachi M."/>
        </authorList>
    </citation>
    <scope>NUCLEOTIDE SEQUENCE [LARGE SCALE GENOMIC DNA]</scope>
    <source>
        <strain evidence="3">NIES-1949</strain>
    </source>
</reference>
<gene>
    <name evidence="2" type="ORF">SR1949_51750</name>
</gene>
<keyword evidence="1" id="KW-0732">Signal</keyword>
<proteinExistence type="predicted"/>
<sequence length="267" mass="28987">MSMRFVQIVALCTTGVLATTTSTLAQFNTNPIHLTQATSFTCGSHLKTYVVRSLDGRAGTGIRCVKFSEGRPGGTSIPRLAWYGEGAWGGCTYRHLGHAFYEGRMLVGSASDFHGNGECTNNNFPRNLTVRETAPDWTVIHVTGAWNEEWRLVSTSTSYRPLPRPQTCGGYFDQYRVSDLGGGRPGAGLRCMLKVGQANTTWFGNGNWNGNTYSHLGTRGNNGYGAGDICGNGFGPSCNNFGYGSLTFTRTASGFNVTGAWSEQWRR</sequence>